<dbReference type="InterPro" id="IPR042265">
    <property type="entry name" value="DPH1/DPH2_3"/>
</dbReference>
<comment type="pathway">
    <text evidence="2 10">Protein modification; peptidyl-diphthamide biosynthesis.</text>
</comment>
<evidence type="ECO:0000256" key="5">
    <source>
        <dbReference type="ARBA" id="ARBA00022691"/>
    </source>
</evidence>
<evidence type="ECO:0000256" key="3">
    <source>
        <dbReference type="ARBA" id="ARBA00012221"/>
    </source>
</evidence>
<sequence length="342" mass="38680">METLDYDFNLPDLVSKISNLNPKSIILQFPDGFKLFSIAIADYLKNYLKDVKIYISAESTWGGCDIAIEEAKMLGAELIVHFGHTPYSLAEYKSILEKVPVIYVPGKFKKELNKSSLISLLFELNKIGASKPALVSTIQHVDALKQIRDFLNEKGISATIPKSPLMEEGQIVGCDYSPLINEKNYDSVVVVSGGYFHAFGAGLMTMKPTIKIDPYTDKVENVTENVKKILKKRYATMERSKSAEVWGIIIGTRTGQYRPITIRALESLIKNKGKKYYLFFSKSLTINELRNIDQPKIDAYVVTSCPRIPIDDISEKEFEKPVLTPGEAFMVLKRELERYRLL</sequence>
<keyword evidence="4 10" id="KW-0808">Transferase</keyword>
<dbReference type="FunFam" id="3.40.50.11860:FF:000001">
    <property type="entry name" value="2-(3-amino-3-carboxypropyl)histidine synthase subunit 2"/>
    <property type="match status" value="1"/>
</dbReference>
<dbReference type="Gene3D" id="3.40.50.11860">
    <property type="entry name" value="Diphthamide synthesis DPH1/DPH2 domain 3"/>
    <property type="match status" value="1"/>
</dbReference>
<dbReference type="InterPro" id="IPR035435">
    <property type="entry name" value="DPH1/DPH2_euk_archaea"/>
</dbReference>
<keyword evidence="5 10" id="KW-0949">S-adenosyl-L-methionine</keyword>
<dbReference type="EMBL" id="JADEZV010000003">
    <property type="protein sequence ID" value="MBE9391356.1"/>
    <property type="molecule type" value="Genomic_DNA"/>
</dbReference>
<evidence type="ECO:0000313" key="12">
    <source>
        <dbReference type="Proteomes" id="UP000652307"/>
    </source>
</evidence>
<evidence type="ECO:0000256" key="8">
    <source>
        <dbReference type="ARBA" id="ARBA00023014"/>
    </source>
</evidence>
<comment type="function">
    <text evidence="10">Catalyzes the first step of diphthamide biosynthesis, i.e. the transfer of the 3-amino-3-carboxypropyl group from S-adenosyl-L-methionine (SAM) to the C2 position of the imidazole ring of the target histidine residue in translation elongation factor 2 (EF-2).</text>
</comment>
<dbReference type="Pfam" id="PF01866">
    <property type="entry name" value="Diphthamide_syn"/>
    <property type="match status" value="1"/>
</dbReference>
<dbReference type="InterPro" id="IPR016435">
    <property type="entry name" value="DPH1/DPH2"/>
</dbReference>
<dbReference type="GO" id="GO:0017183">
    <property type="term" value="P:protein histidyl modification to diphthamide"/>
    <property type="evidence" value="ECO:0007669"/>
    <property type="project" value="UniProtKB-UniRule"/>
</dbReference>
<evidence type="ECO:0000256" key="1">
    <source>
        <dbReference type="ARBA" id="ARBA00001966"/>
    </source>
</evidence>
<protein>
    <recommendedName>
        <fullName evidence="3 10">2-(3-amino-3-carboxypropyl)histidine synthase</fullName>
        <ecNumber evidence="3 10">2.5.1.108</ecNumber>
    </recommendedName>
</protein>
<dbReference type="EC" id="2.5.1.108" evidence="3 10"/>
<dbReference type="NCBIfam" id="TIGR03682">
    <property type="entry name" value="arCOG04112"/>
    <property type="match status" value="1"/>
</dbReference>
<proteinExistence type="inferred from homology"/>
<evidence type="ECO:0000313" key="11">
    <source>
        <dbReference type="EMBL" id="MBE9391356.1"/>
    </source>
</evidence>
<accession>A0A843AE69</accession>
<organism evidence="11 12">
    <name type="scientific">Fervidicoccus fontis</name>
    <dbReference type="NCBI Taxonomy" id="683846"/>
    <lineage>
        <taxon>Archaea</taxon>
        <taxon>Thermoproteota</taxon>
        <taxon>Thermoprotei</taxon>
        <taxon>Fervidicoccales</taxon>
        <taxon>Fervidicoccaceae</taxon>
        <taxon>Fervidicoccus</taxon>
    </lineage>
</organism>
<dbReference type="UniPathway" id="UPA00559"/>
<dbReference type="RefSeq" id="WP_193803770.1">
    <property type="nucleotide sequence ID" value="NZ_JADEZV010000003.1"/>
</dbReference>
<keyword evidence="8 10" id="KW-0411">Iron-sulfur</keyword>
<dbReference type="NCBIfam" id="TIGR00322">
    <property type="entry name" value="diphth2_R"/>
    <property type="match status" value="1"/>
</dbReference>
<evidence type="ECO:0000256" key="2">
    <source>
        <dbReference type="ARBA" id="ARBA00005156"/>
    </source>
</evidence>
<comment type="catalytic activity">
    <reaction evidence="9 10">
        <text>L-histidyl-[translation elongation factor 2] + S-adenosyl-L-methionine = 2-[(3S)-amino-3-carboxypropyl]-L-histidyl-[translation elongation factor 2] + S-methyl-5'-thioadenosine + H(+)</text>
        <dbReference type="Rhea" id="RHEA:36783"/>
        <dbReference type="Rhea" id="RHEA-COMP:9748"/>
        <dbReference type="Rhea" id="RHEA-COMP:9749"/>
        <dbReference type="ChEBI" id="CHEBI:15378"/>
        <dbReference type="ChEBI" id="CHEBI:17509"/>
        <dbReference type="ChEBI" id="CHEBI:29979"/>
        <dbReference type="ChEBI" id="CHEBI:59789"/>
        <dbReference type="ChEBI" id="CHEBI:73995"/>
        <dbReference type="EC" id="2.5.1.108"/>
    </reaction>
</comment>
<comment type="similarity">
    <text evidence="10">Belongs to the DPH1/DPH2 family.</text>
</comment>
<evidence type="ECO:0000256" key="4">
    <source>
        <dbReference type="ARBA" id="ARBA00022679"/>
    </source>
</evidence>
<name>A0A843AE69_9CREN</name>
<dbReference type="InterPro" id="IPR022428">
    <property type="entry name" value="Dph2_arc"/>
</dbReference>
<gene>
    <name evidence="11" type="primary">dph2</name>
    <name evidence="11" type="ORF">IOK49_04620</name>
</gene>
<comment type="cofactor">
    <cofactor evidence="1 10">
        <name>[4Fe-4S] cluster</name>
        <dbReference type="ChEBI" id="CHEBI:49883"/>
    </cofactor>
</comment>
<evidence type="ECO:0000256" key="10">
    <source>
        <dbReference type="PIRNR" id="PIRNR004967"/>
    </source>
</evidence>
<dbReference type="Gene3D" id="3.40.50.11850">
    <property type="entry name" value="Diphthamide synthesis DPH1/DPH2 domain 2"/>
    <property type="match status" value="1"/>
</dbReference>
<dbReference type="InterPro" id="IPR042264">
    <property type="entry name" value="DPH1/DPH2_2"/>
</dbReference>
<dbReference type="GO" id="GO:0051539">
    <property type="term" value="F:4 iron, 4 sulfur cluster binding"/>
    <property type="evidence" value="ECO:0007669"/>
    <property type="project" value="UniProtKB-UniRule"/>
</dbReference>
<evidence type="ECO:0000256" key="9">
    <source>
        <dbReference type="ARBA" id="ARBA00048403"/>
    </source>
</evidence>
<evidence type="ECO:0000256" key="6">
    <source>
        <dbReference type="ARBA" id="ARBA00022723"/>
    </source>
</evidence>
<keyword evidence="6 10" id="KW-0479">Metal-binding</keyword>
<dbReference type="PANTHER" id="PTHR10762">
    <property type="entry name" value="DIPHTHAMIDE BIOSYNTHESIS PROTEIN"/>
    <property type="match status" value="1"/>
</dbReference>
<dbReference type="Gene3D" id="3.40.50.11840">
    <property type="entry name" value="Diphthamide synthesis DPH1/DPH2 domain 1"/>
    <property type="match status" value="1"/>
</dbReference>
<dbReference type="PIRSF" id="PIRSF004967">
    <property type="entry name" value="DPH1"/>
    <property type="match status" value="1"/>
</dbReference>
<dbReference type="PANTHER" id="PTHR10762:SF1">
    <property type="entry name" value="2-(3-AMINO-3-CARBOXYPROPYL)HISTIDINE SYNTHASE SUBUNIT 1"/>
    <property type="match status" value="1"/>
</dbReference>
<dbReference type="GO" id="GO:0090560">
    <property type="term" value="F:2-(3-amino-3-carboxypropyl)histidine synthase activity"/>
    <property type="evidence" value="ECO:0007669"/>
    <property type="project" value="UniProtKB-UniRule"/>
</dbReference>
<keyword evidence="7 10" id="KW-0408">Iron</keyword>
<reference evidence="11" key="1">
    <citation type="submission" date="2020-10" db="EMBL/GenBank/DDBJ databases">
        <title>Fervidococcus fontis strain 3639Fd - the first crenarchaeon capable of growth on lipids.</title>
        <authorList>
            <person name="Kochetkova T.V."/>
            <person name="Elcheninov A.G."/>
            <person name="Toschakov S.V."/>
            <person name="Kublanov I.V."/>
        </authorList>
    </citation>
    <scope>NUCLEOTIDE SEQUENCE</scope>
    <source>
        <strain evidence="11">3639Fd</strain>
    </source>
</reference>
<evidence type="ECO:0000256" key="7">
    <source>
        <dbReference type="ARBA" id="ARBA00023004"/>
    </source>
</evidence>
<dbReference type="Proteomes" id="UP000652307">
    <property type="component" value="Unassembled WGS sequence"/>
</dbReference>
<dbReference type="GO" id="GO:0046872">
    <property type="term" value="F:metal ion binding"/>
    <property type="evidence" value="ECO:0007669"/>
    <property type="project" value="UniProtKB-KW"/>
</dbReference>
<comment type="caution">
    <text evidence="11">The sequence shown here is derived from an EMBL/GenBank/DDBJ whole genome shotgun (WGS) entry which is preliminary data.</text>
</comment>
<keyword evidence="10" id="KW-0004">4Fe-4S</keyword>
<dbReference type="InterPro" id="IPR042263">
    <property type="entry name" value="DPH1/DPH2_1"/>
</dbReference>
<dbReference type="SFLD" id="SFLDS00032">
    <property type="entry name" value="Radical_SAM_3-amino-3-carboxyp"/>
    <property type="match status" value="1"/>
</dbReference>
<dbReference type="AlphaFoldDB" id="A0A843AE69"/>